<reference evidence="2" key="1">
    <citation type="journal article" date="2014" name="Genome Biol.">
        <title>Genome analysis of a major urban malaria vector mosquito, Anopheles stephensi.</title>
        <authorList>
            <person name="Jiang X."/>
            <person name="Peery A."/>
            <person name="Hall A.B."/>
            <person name="Sharma A."/>
            <person name="Chen X.G."/>
            <person name="Waterhouse R.M."/>
            <person name="Komissarov A."/>
            <person name="Riehle M.M."/>
            <person name="Shouche Y."/>
            <person name="Sharakhova M.V."/>
            <person name="Lawson D."/>
            <person name="Pakpour N."/>
            <person name="Arensburger P."/>
            <person name="Davidson V.L."/>
            <person name="Eiglmeier K."/>
            <person name="Emrich S."/>
            <person name="George P."/>
            <person name="Kennedy R.C."/>
            <person name="Mane S.P."/>
            <person name="Maslen G."/>
            <person name="Oringanje C."/>
            <person name="Qi Y."/>
            <person name="Settlage R."/>
            <person name="Tojo M."/>
            <person name="Tubio J.M."/>
            <person name="Unger M.F."/>
            <person name="Wang B."/>
            <person name="Vernick K.D."/>
            <person name="Ribeiro J.M."/>
            <person name="James A.A."/>
            <person name="Michel K."/>
            <person name="Riehle M.A."/>
            <person name="Luckhart S."/>
            <person name="Sharakhov I.V."/>
            <person name="Tu Z."/>
        </authorList>
    </citation>
    <scope>NUCLEOTIDE SEQUENCE [LARGE SCALE GENOMIC DNA]</scope>
    <source>
        <strain evidence="2">Indian</strain>
    </source>
</reference>
<evidence type="ECO:0000313" key="2">
    <source>
        <dbReference type="Proteomes" id="UP000076408"/>
    </source>
</evidence>
<keyword evidence="2" id="KW-1185">Reference proteome</keyword>
<sequence length="153" mass="17063">KLTPVQDEANTPVLIVAVHCGQTKPHFVGEFQSGQFVDELNELQESGVLINEKNIGVVSFNAVEGCLKCVAQAKKAPTTNRMCYVGSMATTDRYFKANAYPNHVKWSTPLTSLKNFDIVKSVVMSEPLNLFHYGIMRKLLTGWQRVKFGKQAK</sequence>
<dbReference type="VEuPathDB" id="VectorBase:ASTEI11662"/>
<dbReference type="Proteomes" id="UP000076408">
    <property type="component" value="Unassembled WGS sequence"/>
</dbReference>
<accession>A0A182YT76</accession>
<name>A0A182YT76_ANOST</name>
<dbReference type="VEuPathDB" id="VectorBase:ASTE007874"/>
<protein>
    <submittedName>
        <fullName evidence="1">Uncharacterized protein</fullName>
    </submittedName>
</protein>
<dbReference type="EnsemblMetazoa" id="ASTEI11662-RA">
    <property type="protein sequence ID" value="ASTEI11662-PA"/>
    <property type="gene ID" value="ASTEI11662"/>
</dbReference>
<organism evidence="1 2">
    <name type="scientific">Anopheles stephensi</name>
    <name type="common">Indo-Pakistan malaria mosquito</name>
    <dbReference type="NCBI Taxonomy" id="30069"/>
    <lineage>
        <taxon>Eukaryota</taxon>
        <taxon>Metazoa</taxon>
        <taxon>Ecdysozoa</taxon>
        <taxon>Arthropoda</taxon>
        <taxon>Hexapoda</taxon>
        <taxon>Insecta</taxon>
        <taxon>Pterygota</taxon>
        <taxon>Neoptera</taxon>
        <taxon>Endopterygota</taxon>
        <taxon>Diptera</taxon>
        <taxon>Nematocera</taxon>
        <taxon>Culicoidea</taxon>
        <taxon>Culicidae</taxon>
        <taxon>Anophelinae</taxon>
        <taxon>Anopheles</taxon>
    </lineage>
</organism>
<dbReference type="VEuPathDB" id="VectorBase:ASTEI20_040228"/>
<dbReference type="AlphaFoldDB" id="A0A182YT76"/>
<evidence type="ECO:0000313" key="1">
    <source>
        <dbReference type="EnsemblMetazoa" id="ASTEI11662-PA"/>
    </source>
</evidence>
<proteinExistence type="predicted"/>
<reference evidence="1" key="2">
    <citation type="submission" date="2020-05" db="UniProtKB">
        <authorList>
            <consortium name="EnsemblMetazoa"/>
        </authorList>
    </citation>
    <scope>IDENTIFICATION</scope>
    <source>
        <strain evidence="1">Indian</strain>
    </source>
</reference>